<dbReference type="AlphaFoldDB" id="A0A2Z4ZJY3"/>
<dbReference type="KEGG" id="pthv:CE140_20745"/>
<reference evidence="3" key="1">
    <citation type="journal article" date="2021" name="Front. Microbiol.">
        <title>Genomic Analysis of the 1-Aminocyclopropane-1-Carboxylate Deaminase-Producing Pseudomonas thivervalensis SC5 Reveals Its Multifaceted Roles in Soil and in Beneficial Interactions With Plants.</title>
        <authorList>
            <person name="Nascimento F.X."/>
            <person name="Uron P."/>
            <person name="Glick B.R."/>
            <person name="Giachini A."/>
            <person name="Rossi M.J."/>
        </authorList>
    </citation>
    <scope>NUCLEOTIDE SEQUENCE [LARGE SCALE GENOMIC DNA]</scope>
    <source>
        <strain evidence="3">PLM3</strain>
    </source>
</reference>
<dbReference type="PROSITE" id="PS50943">
    <property type="entry name" value="HTH_CROC1"/>
    <property type="match status" value="1"/>
</dbReference>
<dbReference type="InterPro" id="IPR010982">
    <property type="entry name" value="Lambda_DNA-bd_dom_sf"/>
</dbReference>
<protein>
    <submittedName>
        <fullName evidence="2">Transcriptional regulator</fullName>
    </submittedName>
</protein>
<dbReference type="CDD" id="cd00093">
    <property type="entry name" value="HTH_XRE"/>
    <property type="match status" value="1"/>
</dbReference>
<name>A0A2Z4ZJY3_9PSED</name>
<dbReference type="EMBL" id="CP022202">
    <property type="protein sequence ID" value="AXA64184.1"/>
    <property type="molecule type" value="Genomic_DNA"/>
</dbReference>
<sequence>MTSTYSDSYQLLLSLLVEARKEAKLTQTLLSARLGKPQSFVSKYERGERRLDVIEFLNVCRQLGADPYKMIHTLENVSPT</sequence>
<evidence type="ECO:0000313" key="2">
    <source>
        <dbReference type="EMBL" id="AXA64184.1"/>
    </source>
</evidence>
<dbReference type="Proteomes" id="UP000251666">
    <property type="component" value="Chromosome"/>
</dbReference>
<evidence type="ECO:0000313" key="3">
    <source>
        <dbReference type="Proteomes" id="UP000251666"/>
    </source>
</evidence>
<dbReference type="Gene3D" id="1.10.260.40">
    <property type="entry name" value="lambda repressor-like DNA-binding domains"/>
    <property type="match status" value="1"/>
</dbReference>
<accession>A0A2Z4ZJY3</accession>
<keyword evidence="3" id="KW-1185">Reference proteome</keyword>
<dbReference type="Pfam" id="PF01381">
    <property type="entry name" value="HTH_3"/>
    <property type="match status" value="1"/>
</dbReference>
<dbReference type="InterPro" id="IPR001387">
    <property type="entry name" value="Cro/C1-type_HTH"/>
</dbReference>
<evidence type="ECO:0000259" key="1">
    <source>
        <dbReference type="PROSITE" id="PS50943"/>
    </source>
</evidence>
<dbReference type="SMART" id="SM00530">
    <property type="entry name" value="HTH_XRE"/>
    <property type="match status" value="1"/>
</dbReference>
<proteinExistence type="predicted"/>
<feature type="domain" description="HTH cro/C1-type" evidence="1">
    <location>
        <begin position="16"/>
        <end position="70"/>
    </location>
</feature>
<gene>
    <name evidence="2" type="ORF">CEQ51_21295</name>
</gene>
<dbReference type="SUPFAM" id="SSF47413">
    <property type="entry name" value="lambda repressor-like DNA-binding domains"/>
    <property type="match status" value="1"/>
</dbReference>
<organism evidence="2 3">
    <name type="scientific">Pseudomonas thivervalensis</name>
    <dbReference type="NCBI Taxonomy" id="86265"/>
    <lineage>
        <taxon>Bacteria</taxon>
        <taxon>Pseudomonadati</taxon>
        <taxon>Pseudomonadota</taxon>
        <taxon>Gammaproteobacteria</taxon>
        <taxon>Pseudomonadales</taxon>
        <taxon>Pseudomonadaceae</taxon>
        <taxon>Pseudomonas</taxon>
    </lineage>
</organism>
<dbReference type="GO" id="GO:0003677">
    <property type="term" value="F:DNA binding"/>
    <property type="evidence" value="ECO:0007669"/>
    <property type="project" value="InterPro"/>
</dbReference>